<dbReference type="Proteomes" id="UP001379533">
    <property type="component" value="Chromosome"/>
</dbReference>
<dbReference type="InterPro" id="IPR032465">
    <property type="entry name" value="ACMSD"/>
</dbReference>
<dbReference type="PANTHER" id="PTHR21240">
    <property type="entry name" value="2-AMINO-3-CARBOXYLMUCONATE-6-SEMIALDEHYDE DECARBOXYLASE"/>
    <property type="match status" value="1"/>
</dbReference>
<accession>A0ABZ2KRL6</accession>
<organism evidence="3 4">
    <name type="scientific">Pendulispora brunnea</name>
    <dbReference type="NCBI Taxonomy" id="2905690"/>
    <lineage>
        <taxon>Bacteria</taxon>
        <taxon>Pseudomonadati</taxon>
        <taxon>Myxococcota</taxon>
        <taxon>Myxococcia</taxon>
        <taxon>Myxococcales</taxon>
        <taxon>Sorangiineae</taxon>
        <taxon>Pendulisporaceae</taxon>
        <taxon>Pendulispora</taxon>
    </lineage>
</organism>
<sequence>MIIDCHCHAGKGDGFTGPWDTTAPLERYLARASEAGITRTVVFSAFHSDYEAANREVARIVAKHEGRLIGFAFVNPKSDVGNVRRLVGEAVERYGFRGIKVHQHDGRITREVCEVARSFGIPILYDVMGDVTILDLLAPEYPEVNFIIPHLGSFADDYRAQVSLIDKLPRLPNVYTDTSGVRRFDLLEAAVTRAGPSKVLFGSDGPWLHPGIELAKIRALGLPPADERLIAGGNLLRLIERKT</sequence>
<dbReference type="PANTHER" id="PTHR21240:SF28">
    <property type="entry name" value="ISO-OROTATE DECARBOXYLASE (EUROFUNG)"/>
    <property type="match status" value="1"/>
</dbReference>
<keyword evidence="1" id="KW-0456">Lyase</keyword>
<dbReference type="SUPFAM" id="SSF51556">
    <property type="entry name" value="Metallo-dependent hydrolases"/>
    <property type="match status" value="1"/>
</dbReference>
<dbReference type="Pfam" id="PF04909">
    <property type="entry name" value="Amidohydro_2"/>
    <property type="match status" value="1"/>
</dbReference>
<evidence type="ECO:0000256" key="1">
    <source>
        <dbReference type="ARBA" id="ARBA00023239"/>
    </source>
</evidence>
<dbReference type="InterPro" id="IPR032466">
    <property type="entry name" value="Metal_Hydrolase"/>
</dbReference>
<reference evidence="3 4" key="1">
    <citation type="submission" date="2021-12" db="EMBL/GenBank/DDBJ databases">
        <title>Discovery of the Pendulisporaceae a myxobacterial family with distinct sporulation behavior and unique specialized metabolism.</title>
        <authorList>
            <person name="Garcia R."/>
            <person name="Popoff A."/>
            <person name="Bader C.D."/>
            <person name="Loehr J."/>
            <person name="Walesch S."/>
            <person name="Walt C."/>
            <person name="Boldt J."/>
            <person name="Bunk B."/>
            <person name="Haeckl F.J.F.P.J."/>
            <person name="Gunesch A.P."/>
            <person name="Birkelbach J."/>
            <person name="Nuebel U."/>
            <person name="Pietschmann T."/>
            <person name="Bach T."/>
            <person name="Mueller R."/>
        </authorList>
    </citation>
    <scope>NUCLEOTIDE SEQUENCE [LARGE SCALE GENOMIC DNA]</scope>
    <source>
        <strain evidence="3 4">MSr12523</strain>
    </source>
</reference>
<proteinExistence type="predicted"/>
<dbReference type="Gene3D" id="3.20.20.140">
    <property type="entry name" value="Metal-dependent hydrolases"/>
    <property type="match status" value="1"/>
</dbReference>
<protein>
    <submittedName>
        <fullName evidence="3">Amidohydrolase family protein</fullName>
    </submittedName>
</protein>
<evidence type="ECO:0000313" key="4">
    <source>
        <dbReference type="Proteomes" id="UP001379533"/>
    </source>
</evidence>
<dbReference type="InterPro" id="IPR006680">
    <property type="entry name" value="Amidohydro-rel"/>
</dbReference>
<name>A0ABZ2KRL6_9BACT</name>
<gene>
    <name evidence="3" type="ORF">LZC95_22760</name>
</gene>
<evidence type="ECO:0000313" key="3">
    <source>
        <dbReference type="EMBL" id="WXA99624.1"/>
    </source>
</evidence>
<keyword evidence="4" id="KW-1185">Reference proteome</keyword>
<dbReference type="EMBL" id="CP089982">
    <property type="protein sequence ID" value="WXA99624.1"/>
    <property type="molecule type" value="Genomic_DNA"/>
</dbReference>
<dbReference type="RefSeq" id="WP_394850265.1">
    <property type="nucleotide sequence ID" value="NZ_CP089982.1"/>
</dbReference>
<evidence type="ECO:0000259" key="2">
    <source>
        <dbReference type="Pfam" id="PF04909"/>
    </source>
</evidence>
<feature type="domain" description="Amidohydrolase-related" evidence="2">
    <location>
        <begin position="3"/>
        <end position="234"/>
    </location>
</feature>